<reference evidence="3" key="1">
    <citation type="journal article" date="2020" name="Stud. Mycol.">
        <title>101 Dothideomycetes genomes: a test case for predicting lifestyles and emergence of pathogens.</title>
        <authorList>
            <person name="Haridas S."/>
            <person name="Albert R."/>
            <person name="Binder M."/>
            <person name="Bloem J."/>
            <person name="Labutti K."/>
            <person name="Salamov A."/>
            <person name="Andreopoulos B."/>
            <person name="Baker S."/>
            <person name="Barry K."/>
            <person name="Bills G."/>
            <person name="Bluhm B."/>
            <person name="Cannon C."/>
            <person name="Castanera R."/>
            <person name="Culley D."/>
            <person name="Daum C."/>
            <person name="Ezra D."/>
            <person name="Gonzalez J."/>
            <person name="Henrissat B."/>
            <person name="Kuo A."/>
            <person name="Liang C."/>
            <person name="Lipzen A."/>
            <person name="Lutzoni F."/>
            <person name="Magnuson J."/>
            <person name="Mondo S."/>
            <person name="Nolan M."/>
            <person name="Ohm R."/>
            <person name="Pangilinan J."/>
            <person name="Park H.-J."/>
            <person name="Ramirez L."/>
            <person name="Alfaro M."/>
            <person name="Sun H."/>
            <person name="Tritt A."/>
            <person name="Yoshinaga Y."/>
            <person name="Zwiers L.-H."/>
            <person name="Turgeon B."/>
            <person name="Goodwin S."/>
            <person name="Spatafora J."/>
            <person name="Crous P."/>
            <person name="Grigoriev I."/>
        </authorList>
    </citation>
    <scope>NUCLEOTIDE SEQUENCE</scope>
    <source>
        <strain evidence="3">CBS 122367</strain>
    </source>
</reference>
<feature type="coiled-coil region" evidence="1">
    <location>
        <begin position="346"/>
        <end position="373"/>
    </location>
</feature>
<evidence type="ECO:0000313" key="3">
    <source>
        <dbReference type="EMBL" id="KAF2690516.1"/>
    </source>
</evidence>
<evidence type="ECO:0000256" key="2">
    <source>
        <dbReference type="SAM" id="MobiDB-lite"/>
    </source>
</evidence>
<protein>
    <submittedName>
        <fullName evidence="3">Uncharacterized protein</fullName>
    </submittedName>
</protein>
<proteinExistence type="predicted"/>
<dbReference type="EMBL" id="MU005571">
    <property type="protein sequence ID" value="KAF2690516.1"/>
    <property type="molecule type" value="Genomic_DNA"/>
</dbReference>
<name>A0A6G1JJ66_9PLEO</name>
<keyword evidence="4" id="KW-1185">Reference proteome</keyword>
<evidence type="ECO:0000256" key="1">
    <source>
        <dbReference type="SAM" id="Coils"/>
    </source>
</evidence>
<organism evidence="3 4">
    <name type="scientific">Lentithecium fluviatile CBS 122367</name>
    <dbReference type="NCBI Taxonomy" id="1168545"/>
    <lineage>
        <taxon>Eukaryota</taxon>
        <taxon>Fungi</taxon>
        <taxon>Dikarya</taxon>
        <taxon>Ascomycota</taxon>
        <taxon>Pezizomycotina</taxon>
        <taxon>Dothideomycetes</taxon>
        <taxon>Pleosporomycetidae</taxon>
        <taxon>Pleosporales</taxon>
        <taxon>Massarineae</taxon>
        <taxon>Lentitheciaceae</taxon>
        <taxon>Lentithecium</taxon>
    </lineage>
</organism>
<gene>
    <name evidence="3" type="ORF">K458DRAFT_383625</name>
</gene>
<feature type="region of interest" description="Disordered" evidence="2">
    <location>
        <begin position="1"/>
        <end position="40"/>
    </location>
</feature>
<dbReference type="AlphaFoldDB" id="A0A6G1JJ66"/>
<accession>A0A6G1JJ66</accession>
<feature type="compositionally biased region" description="Basic and acidic residues" evidence="2">
    <location>
        <begin position="1"/>
        <end position="12"/>
    </location>
</feature>
<sequence>MTGPEGLHRGESRYQQGFAPEQNPRYQMQHESAPTGLDTAHNAHYQNVPQVSNFSFASIDEMVHQMFPPPQMQSNTTSNKRRRISTDHGFRPLLPKSVDGMMPNFTNDQYTLTTTIHDGAQQHTLYPQSTSMNDTFASNHNSGFAHQEYTSPPQHNVVPTHPQLYPSPKSYVQLGSQPPTNRWTQAREYRRKVQEPPQVDPRDDPTIADVEQNAEFWIAQLITAMTNTTDVKDTDSSHARRMFLPEGNLPALLIEATCREIFTALLDRCKHGFRGPATFNKALKPHKDSEPDKTALCRERMESVVEVLHCNKRVCKDVLYEDWKIRLFVNHPLAYDKEKDCQKGSNDQRRLRLERERERLRQTEDELKAYREAGQLDAVREVGMMGFRDEIGGQGEGG</sequence>
<dbReference type="OrthoDB" id="3801063at2759"/>
<evidence type="ECO:0000313" key="4">
    <source>
        <dbReference type="Proteomes" id="UP000799291"/>
    </source>
</evidence>
<dbReference type="Proteomes" id="UP000799291">
    <property type="component" value="Unassembled WGS sequence"/>
</dbReference>
<keyword evidence="1" id="KW-0175">Coiled coil</keyword>